<evidence type="ECO:0000256" key="7">
    <source>
        <dbReference type="SAM" id="Coils"/>
    </source>
</evidence>
<feature type="domain" description="PAC" evidence="10">
    <location>
        <begin position="214"/>
        <end position="266"/>
    </location>
</feature>
<evidence type="ECO:0000256" key="5">
    <source>
        <dbReference type="ARBA" id="ARBA00022777"/>
    </source>
</evidence>
<feature type="domain" description="Response regulatory" evidence="9">
    <location>
        <begin position="529"/>
        <end position="642"/>
    </location>
</feature>
<keyword evidence="3 6" id="KW-0597">Phosphoprotein</keyword>
<comment type="caution">
    <text evidence="6">Lacks conserved residue(s) required for the propagation of feature annotation.</text>
</comment>
<dbReference type="SMART" id="SM00387">
    <property type="entry name" value="HATPase_c"/>
    <property type="match status" value="1"/>
</dbReference>
<dbReference type="SUPFAM" id="SSF52172">
    <property type="entry name" value="CheY-like"/>
    <property type="match status" value="3"/>
</dbReference>
<evidence type="ECO:0000256" key="1">
    <source>
        <dbReference type="ARBA" id="ARBA00000085"/>
    </source>
</evidence>
<dbReference type="EMBL" id="CP072649">
    <property type="protein sequence ID" value="QUW04059.1"/>
    <property type="molecule type" value="Genomic_DNA"/>
</dbReference>
<dbReference type="InterPro" id="IPR003594">
    <property type="entry name" value="HATPase_dom"/>
</dbReference>
<dbReference type="Gene3D" id="3.30.450.20">
    <property type="entry name" value="PAS domain"/>
    <property type="match status" value="1"/>
</dbReference>
<dbReference type="Proteomes" id="UP000676506">
    <property type="component" value="Chromosome 2"/>
</dbReference>
<feature type="domain" description="Histidine kinase" evidence="8">
    <location>
        <begin position="284"/>
        <end position="506"/>
    </location>
</feature>
<reference evidence="11 12" key="1">
    <citation type="submission" date="2021-03" db="EMBL/GenBank/DDBJ databases">
        <title>Genomic and phenotypic characterization of Chloracidobacterium isolates provides evidence for multiple species.</title>
        <authorList>
            <person name="Saini M.K."/>
            <person name="Costas A.M.G."/>
            <person name="Tank M."/>
            <person name="Bryant D.A."/>
        </authorList>
    </citation>
    <scope>NUCLEOTIDE SEQUENCE [LARGE SCALE GENOMIC DNA]</scope>
    <source>
        <strain evidence="11 12">BV2-C</strain>
    </source>
</reference>
<dbReference type="SMART" id="SM00448">
    <property type="entry name" value="REC"/>
    <property type="match status" value="3"/>
</dbReference>
<dbReference type="CDD" id="cd00082">
    <property type="entry name" value="HisKA"/>
    <property type="match status" value="1"/>
</dbReference>
<accession>A0ABX8BAU5</accession>
<feature type="domain" description="Response regulatory" evidence="9">
    <location>
        <begin position="648"/>
        <end position="764"/>
    </location>
</feature>
<evidence type="ECO:0000256" key="4">
    <source>
        <dbReference type="ARBA" id="ARBA00022679"/>
    </source>
</evidence>
<dbReference type="CDD" id="cd00130">
    <property type="entry name" value="PAS"/>
    <property type="match status" value="1"/>
</dbReference>
<dbReference type="Gene3D" id="3.40.50.2300">
    <property type="match status" value="3"/>
</dbReference>
<dbReference type="PANTHER" id="PTHR43047">
    <property type="entry name" value="TWO-COMPONENT HISTIDINE PROTEIN KINASE"/>
    <property type="match status" value="1"/>
</dbReference>
<dbReference type="PRINTS" id="PR00344">
    <property type="entry name" value="BCTRLSENSOR"/>
</dbReference>
<dbReference type="InterPro" id="IPR001789">
    <property type="entry name" value="Sig_transdc_resp-reg_receiver"/>
</dbReference>
<dbReference type="PROSITE" id="PS50109">
    <property type="entry name" value="HIS_KIN"/>
    <property type="match status" value="1"/>
</dbReference>
<comment type="catalytic activity">
    <reaction evidence="1">
        <text>ATP + protein L-histidine = ADP + protein N-phospho-L-histidine.</text>
        <dbReference type="EC" id="2.7.13.3"/>
    </reaction>
</comment>
<evidence type="ECO:0000313" key="12">
    <source>
        <dbReference type="Proteomes" id="UP000676506"/>
    </source>
</evidence>
<dbReference type="PROSITE" id="PS50110">
    <property type="entry name" value="RESPONSE_REGULATORY"/>
    <property type="match status" value="3"/>
</dbReference>
<feature type="modified residue" description="4-aspartylphosphate" evidence="6">
    <location>
        <position position="578"/>
    </location>
</feature>
<dbReference type="SUPFAM" id="SSF55785">
    <property type="entry name" value="PYP-like sensor domain (PAS domain)"/>
    <property type="match status" value="1"/>
</dbReference>
<dbReference type="InterPro" id="IPR004358">
    <property type="entry name" value="Sig_transdc_His_kin-like_C"/>
</dbReference>
<evidence type="ECO:0000259" key="9">
    <source>
        <dbReference type="PROSITE" id="PS50110"/>
    </source>
</evidence>
<dbReference type="InterPro" id="IPR036890">
    <property type="entry name" value="HATPase_C_sf"/>
</dbReference>
<name>A0ABX8BAU5_9BACT</name>
<evidence type="ECO:0000313" key="11">
    <source>
        <dbReference type="EMBL" id="QUW04059.1"/>
    </source>
</evidence>
<dbReference type="SUPFAM" id="SSF47384">
    <property type="entry name" value="Homodimeric domain of signal transducing histidine kinase"/>
    <property type="match status" value="1"/>
</dbReference>
<dbReference type="EC" id="2.7.13.3" evidence="2"/>
<keyword evidence="5" id="KW-0418">Kinase</keyword>
<keyword evidence="7" id="KW-0175">Coiled coil</keyword>
<dbReference type="SMART" id="SM00388">
    <property type="entry name" value="HisKA"/>
    <property type="match status" value="1"/>
</dbReference>
<dbReference type="Pfam" id="PF02518">
    <property type="entry name" value="HATPase_c"/>
    <property type="match status" value="1"/>
</dbReference>
<dbReference type="Pfam" id="PF00072">
    <property type="entry name" value="Response_reg"/>
    <property type="match status" value="3"/>
</dbReference>
<dbReference type="InterPro" id="IPR000014">
    <property type="entry name" value="PAS"/>
</dbReference>
<dbReference type="InterPro" id="IPR036097">
    <property type="entry name" value="HisK_dim/P_sf"/>
</dbReference>
<feature type="modified residue" description="4-aspartylphosphate" evidence="6">
    <location>
        <position position="697"/>
    </location>
</feature>
<dbReference type="Gene3D" id="1.10.287.130">
    <property type="match status" value="1"/>
</dbReference>
<dbReference type="PANTHER" id="PTHR43047:SF72">
    <property type="entry name" value="OSMOSENSING HISTIDINE PROTEIN KINASE SLN1"/>
    <property type="match status" value="1"/>
</dbReference>
<dbReference type="PROSITE" id="PS50113">
    <property type="entry name" value="PAC"/>
    <property type="match status" value="1"/>
</dbReference>
<dbReference type="CDD" id="cd16922">
    <property type="entry name" value="HATPase_EvgS-ArcB-TorS-like"/>
    <property type="match status" value="1"/>
</dbReference>
<evidence type="ECO:0000259" key="10">
    <source>
        <dbReference type="PROSITE" id="PS50113"/>
    </source>
</evidence>
<dbReference type="InterPro" id="IPR013655">
    <property type="entry name" value="PAS_fold_3"/>
</dbReference>
<dbReference type="CDD" id="cd17574">
    <property type="entry name" value="REC_OmpR"/>
    <property type="match status" value="2"/>
</dbReference>
<proteinExistence type="predicted"/>
<protein>
    <recommendedName>
        <fullName evidence="2">histidine kinase</fullName>
        <ecNumber evidence="2">2.7.13.3</ecNumber>
    </recommendedName>
</protein>
<dbReference type="Pfam" id="PF00512">
    <property type="entry name" value="HisKA"/>
    <property type="match status" value="1"/>
</dbReference>
<dbReference type="Pfam" id="PF08447">
    <property type="entry name" value="PAS_3"/>
    <property type="match status" value="1"/>
</dbReference>
<evidence type="ECO:0000256" key="2">
    <source>
        <dbReference type="ARBA" id="ARBA00012438"/>
    </source>
</evidence>
<feature type="coiled-coil region" evidence="7">
    <location>
        <begin position="250"/>
        <end position="277"/>
    </location>
</feature>
<organism evidence="11 12">
    <name type="scientific">Chloracidobacterium validum</name>
    <dbReference type="NCBI Taxonomy" id="2821543"/>
    <lineage>
        <taxon>Bacteria</taxon>
        <taxon>Pseudomonadati</taxon>
        <taxon>Acidobacteriota</taxon>
        <taxon>Terriglobia</taxon>
        <taxon>Terriglobales</taxon>
        <taxon>Acidobacteriaceae</taxon>
        <taxon>Chloracidobacterium</taxon>
    </lineage>
</organism>
<dbReference type="InterPro" id="IPR000700">
    <property type="entry name" value="PAS-assoc_C"/>
</dbReference>
<evidence type="ECO:0000256" key="6">
    <source>
        <dbReference type="PROSITE-ProRule" id="PRU00169"/>
    </source>
</evidence>
<dbReference type="InterPro" id="IPR035965">
    <property type="entry name" value="PAS-like_dom_sf"/>
</dbReference>
<gene>
    <name evidence="11" type="ORF">J8C06_13480</name>
</gene>
<dbReference type="NCBIfam" id="TIGR00229">
    <property type="entry name" value="sensory_box"/>
    <property type="match status" value="1"/>
</dbReference>
<sequence length="774" mass="85928">MQNVLLIGLEASLAESVRHELTTRGYAVAWAATSADGLAGLEPAMPDLLVIAAALPDGDGIELCRQVRRRADGKTVPLTIVGETNDDLEVDRAFGAGASDYARHPIPLRLFIHRLEALLRAHAAELRVQHAEAEYRHLVTSIPCVIYSMFYENGEWSYDYYSPVVTDVMGHLPEDFCCPGGHAYRLSLIHEEDTPALQQALDALLEGKYNGRQVLVEYRKRNKQGEYRWLENRMIPRMSSAQDAVRVTGVILEITERKRLEAELRQAKEAAEAASLAKSTFLANMSHELRTPLNAIIGYSEILMEDAQDNGNDAVCDDLGKIQAAGRHLLELINAVLDLSKIEAGKMDVYFETFDIGRLVRDVASIILPLVEKNGNQLEVSCPSDIGELYADVTKLRQALFNLLSNAAKFTHQGKISLDVARERRAGGEWVRFTIFDTGIGISEEQLARLFQAFTQADASTTRKYGGTGLGLAISRRFCQMMGGDILVSSVVGEGSTFTIELPANGAPKPAPAEIETFEAASGKPAIGTVLVIDDDPITCDLLRRFLVREGYRVEVAHNGLDGLKRARELRPDAITLDVVMPHEDGWSVLSQLKLDPKLATIPIIMLTMVDNRQLGYALGVSDYLTKPLDRDRLLEALRRHSHNPSRTVLLVEDDDTTRDMTRRMLEREGWQVVEAINGRLALERLAESVPALVLLDLMMPEMDGFEFVERVREQPEWNELPIVVITAKDLTDDDRHRLDGRIKQILQKGSQSSEDLMARVRSLIAAARKPAGA</sequence>
<evidence type="ECO:0000259" key="8">
    <source>
        <dbReference type="PROSITE" id="PS50109"/>
    </source>
</evidence>
<dbReference type="Gene3D" id="3.30.565.10">
    <property type="entry name" value="Histidine kinase-like ATPase, C-terminal domain"/>
    <property type="match status" value="1"/>
</dbReference>
<evidence type="ECO:0000256" key="3">
    <source>
        <dbReference type="ARBA" id="ARBA00022553"/>
    </source>
</evidence>
<dbReference type="InterPro" id="IPR011006">
    <property type="entry name" value="CheY-like_superfamily"/>
</dbReference>
<dbReference type="RefSeq" id="WP_211429948.1">
    <property type="nucleotide sequence ID" value="NZ_CP072649.1"/>
</dbReference>
<feature type="domain" description="Response regulatory" evidence="9">
    <location>
        <begin position="3"/>
        <end position="119"/>
    </location>
</feature>
<dbReference type="SUPFAM" id="SSF55874">
    <property type="entry name" value="ATPase domain of HSP90 chaperone/DNA topoisomerase II/histidine kinase"/>
    <property type="match status" value="1"/>
</dbReference>
<keyword evidence="12" id="KW-1185">Reference proteome</keyword>
<dbReference type="InterPro" id="IPR005467">
    <property type="entry name" value="His_kinase_dom"/>
</dbReference>
<dbReference type="InterPro" id="IPR003661">
    <property type="entry name" value="HisK_dim/P_dom"/>
</dbReference>
<keyword evidence="4" id="KW-0808">Transferase</keyword>